<accession>A0ACB6QJ18</accession>
<comment type="caution">
    <text evidence="1">The sequence shown here is derived from an EMBL/GenBank/DDBJ whole genome shotgun (WGS) entry which is preliminary data.</text>
</comment>
<evidence type="ECO:0000313" key="2">
    <source>
        <dbReference type="Proteomes" id="UP000799755"/>
    </source>
</evidence>
<dbReference type="Proteomes" id="UP000799755">
    <property type="component" value="Unassembled WGS sequence"/>
</dbReference>
<gene>
    <name evidence="1" type="ORF">BDR25DRAFT_376499</name>
</gene>
<dbReference type="EMBL" id="MU003522">
    <property type="protein sequence ID" value="KAF2466944.1"/>
    <property type="molecule type" value="Genomic_DNA"/>
</dbReference>
<proteinExistence type="predicted"/>
<organism evidence="1 2">
    <name type="scientific">Lindgomyces ingoldianus</name>
    <dbReference type="NCBI Taxonomy" id="673940"/>
    <lineage>
        <taxon>Eukaryota</taxon>
        <taxon>Fungi</taxon>
        <taxon>Dikarya</taxon>
        <taxon>Ascomycota</taxon>
        <taxon>Pezizomycotina</taxon>
        <taxon>Dothideomycetes</taxon>
        <taxon>Pleosporomycetidae</taxon>
        <taxon>Pleosporales</taxon>
        <taxon>Lindgomycetaceae</taxon>
        <taxon>Lindgomyces</taxon>
    </lineage>
</organism>
<name>A0ACB6QJ18_9PLEO</name>
<sequence>MEYAPASISIASKLFEYGFKIYKLYKDTREAGTKYVRQRILLDIQAQRYENWGNFVGLDKGEYHPTTEQTQAQLDLMVDILAQISDILVSASELKAKYEEGANSGATLVEDEQITIAQITQRQLKQHKFANWIKSQFGKGLKFALWDGEKFEEFHLTLIHFIEGLESLTGVYHKRFEALLYTQLLRNKSREELRELGQANIPIGRVIPELADRKSAYMELSERQKSAQGARLFGLTEDKFKLSASDIKPERVSKKTATMFGTYQNDKPVAVEWKLVSEELTPDEALKRLSNVAEFLSTSIVGVETHLPRSIGYYRNPGITDRIALVYEDPGPHSSTLFDAIADAKFQHISLGERYKLALALAESLFYLRLTGWFHRAIRSSNILICGDPPTPDIRLLLVGFTSARLEKPWEKSDKIISGQYDELYHHPTYQGKNKRSVNYSYAFDIYSLGVCLIEIATWQPISELGEYDVDHHSPVKFKRKLCSNDSMGFLEFTVGKEYRRAVQWCLGAVELKDKQDGSGEEKDSAMEFWDQVVLKLANCRSSVD</sequence>
<keyword evidence="2" id="KW-1185">Reference proteome</keyword>
<reference evidence="1" key="1">
    <citation type="journal article" date="2020" name="Stud. Mycol.">
        <title>101 Dothideomycetes genomes: a test case for predicting lifestyles and emergence of pathogens.</title>
        <authorList>
            <person name="Haridas S."/>
            <person name="Albert R."/>
            <person name="Binder M."/>
            <person name="Bloem J."/>
            <person name="Labutti K."/>
            <person name="Salamov A."/>
            <person name="Andreopoulos B."/>
            <person name="Baker S."/>
            <person name="Barry K."/>
            <person name="Bills G."/>
            <person name="Bluhm B."/>
            <person name="Cannon C."/>
            <person name="Castanera R."/>
            <person name="Culley D."/>
            <person name="Daum C."/>
            <person name="Ezra D."/>
            <person name="Gonzalez J."/>
            <person name="Henrissat B."/>
            <person name="Kuo A."/>
            <person name="Liang C."/>
            <person name="Lipzen A."/>
            <person name="Lutzoni F."/>
            <person name="Magnuson J."/>
            <person name="Mondo S."/>
            <person name="Nolan M."/>
            <person name="Ohm R."/>
            <person name="Pangilinan J."/>
            <person name="Park H.-J."/>
            <person name="Ramirez L."/>
            <person name="Alfaro M."/>
            <person name="Sun H."/>
            <person name="Tritt A."/>
            <person name="Yoshinaga Y."/>
            <person name="Zwiers L.-H."/>
            <person name="Turgeon B."/>
            <person name="Goodwin S."/>
            <person name="Spatafora J."/>
            <person name="Crous P."/>
            <person name="Grigoriev I."/>
        </authorList>
    </citation>
    <scope>NUCLEOTIDE SEQUENCE</scope>
    <source>
        <strain evidence="1">ATCC 200398</strain>
    </source>
</reference>
<protein>
    <submittedName>
        <fullName evidence="1">Uncharacterized protein</fullName>
    </submittedName>
</protein>
<evidence type="ECO:0000313" key="1">
    <source>
        <dbReference type="EMBL" id="KAF2466944.1"/>
    </source>
</evidence>